<reference evidence="1 2" key="1">
    <citation type="submission" date="2014-09" db="EMBL/GenBank/DDBJ databases">
        <authorList>
            <person name="Magalhaes I.L.F."/>
            <person name="Oliveira U."/>
            <person name="Santos F.R."/>
            <person name="Vidigal T.H.D.A."/>
            <person name="Brescovit A.D."/>
            <person name="Santos A.J."/>
        </authorList>
    </citation>
    <scope>NUCLEOTIDE SEQUENCE [LARGE SCALE GENOMIC DNA]</scope>
</reference>
<name>A0A0P1B983_9BASI</name>
<sequence>MTTETTPNGENVERGAKLKLALAAIDQLIAAQPAAEELASNWPAFQPLARALDSGKLCPLHPRGIPLATAVRSLKAKWHGDGSWPLLGSDEVWTPTQTAVGIPGADVSAGIAMPPRSVHPCRLLLRPMGVFSFQPPQQQEAQPHNELINHQICKQDPDSEEVARRYRLRGVYVAEAGIPPDADD</sequence>
<organism evidence="1 2">
    <name type="scientific">Ceraceosorus bombacis</name>
    <dbReference type="NCBI Taxonomy" id="401625"/>
    <lineage>
        <taxon>Eukaryota</taxon>
        <taxon>Fungi</taxon>
        <taxon>Dikarya</taxon>
        <taxon>Basidiomycota</taxon>
        <taxon>Ustilaginomycotina</taxon>
        <taxon>Exobasidiomycetes</taxon>
        <taxon>Ceraceosorales</taxon>
        <taxon>Ceraceosoraceae</taxon>
        <taxon>Ceraceosorus</taxon>
    </lineage>
</organism>
<evidence type="ECO:0000313" key="1">
    <source>
        <dbReference type="EMBL" id="CEH12463.1"/>
    </source>
</evidence>
<keyword evidence="2" id="KW-1185">Reference proteome</keyword>
<protein>
    <submittedName>
        <fullName evidence="1">Uncharacterized protein</fullName>
    </submittedName>
</protein>
<accession>A0A0P1B983</accession>
<dbReference type="AlphaFoldDB" id="A0A0P1B983"/>
<proteinExistence type="predicted"/>
<dbReference type="Proteomes" id="UP000054845">
    <property type="component" value="Unassembled WGS sequence"/>
</dbReference>
<dbReference type="OrthoDB" id="3366194at2759"/>
<evidence type="ECO:0000313" key="2">
    <source>
        <dbReference type="Proteomes" id="UP000054845"/>
    </source>
</evidence>
<dbReference type="EMBL" id="CCYA01000149">
    <property type="protein sequence ID" value="CEH12463.1"/>
    <property type="molecule type" value="Genomic_DNA"/>
</dbReference>